<evidence type="ECO:0000313" key="2">
    <source>
        <dbReference type="Proteomes" id="UP000808146"/>
    </source>
</evidence>
<reference evidence="1" key="1">
    <citation type="submission" date="2020-10" db="EMBL/GenBank/DDBJ databases">
        <title>Connecting structure to function with the recovery of over 1000 high-quality activated sludge metagenome-assembled genomes encoding full-length rRNA genes using long-read sequencing.</title>
        <authorList>
            <person name="Singleton C.M."/>
            <person name="Petriglieri F."/>
            <person name="Kristensen J.M."/>
            <person name="Kirkegaard R.H."/>
            <person name="Michaelsen T.Y."/>
            <person name="Andersen M.H."/>
            <person name="Karst S.M."/>
            <person name="Dueholm M.S."/>
            <person name="Nielsen P.H."/>
            <person name="Albertsen M."/>
        </authorList>
    </citation>
    <scope>NUCLEOTIDE SEQUENCE</scope>
    <source>
        <strain evidence="1">OdNE_18-Q3-R46-58_BAT3C.305</strain>
    </source>
</reference>
<accession>A0A9D7QJR9</accession>
<dbReference type="EMBL" id="JADKBR010000003">
    <property type="protein sequence ID" value="MBK8889682.1"/>
    <property type="molecule type" value="Genomic_DNA"/>
</dbReference>
<gene>
    <name evidence="1" type="ORF">IPN75_04435</name>
</gene>
<name>A0A9D7QJR9_9RHOO</name>
<sequence length="75" mass="8475">MRTIGHRKERPITFSASATLLLEGARFNDEIHRLPTGRSTFIPKGVFRFKSHEAANQHQQACLIEGMAQIALKRS</sequence>
<evidence type="ECO:0000313" key="1">
    <source>
        <dbReference type="EMBL" id="MBK8889682.1"/>
    </source>
</evidence>
<protein>
    <submittedName>
        <fullName evidence="1">Uncharacterized protein</fullName>
    </submittedName>
</protein>
<proteinExistence type="predicted"/>
<dbReference type="Proteomes" id="UP000808146">
    <property type="component" value="Unassembled WGS sequence"/>
</dbReference>
<comment type="caution">
    <text evidence="1">The sequence shown here is derived from an EMBL/GenBank/DDBJ whole genome shotgun (WGS) entry which is preliminary data.</text>
</comment>
<dbReference type="AlphaFoldDB" id="A0A9D7QJR9"/>
<organism evidence="1 2">
    <name type="scientific">Candidatus Dechloromonas phosphorivorans</name>
    <dbReference type="NCBI Taxonomy" id="2899244"/>
    <lineage>
        <taxon>Bacteria</taxon>
        <taxon>Pseudomonadati</taxon>
        <taxon>Pseudomonadota</taxon>
        <taxon>Betaproteobacteria</taxon>
        <taxon>Rhodocyclales</taxon>
        <taxon>Azonexaceae</taxon>
        <taxon>Dechloromonas</taxon>
    </lineage>
</organism>